<dbReference type="EMBL" id="MU251501">
    <property type="protein sequence ID" value="KAG9233416.1"/>
    <property type="molecule type" value="Genomic_DNA"/>
</dbReference>
<dbReference type="GO" id="GO:0043531">
    <property type="term" value="F:ADP binding"/>
    <property type="evidence" value="ECO:0007669"/>
    <property type="project" value="InterPro"/>
</dbReference>
<dbReference type="PANTHER" id="PTHR46082:SF6">
    <property type="entry name" value="AAA+ ATPASE DOMAIN-CONTAINING PROTEIN-RELATED"/>
    <property type="match status" value="1"/>
</dbReference>
<dbReference type="AlphaFoldDB" id="A0A9P8C5V5"/>
<dbReference type="InterPro" id="IPR011990">
    <property type="entry name" value="TPR-like_helical_dom_sf"/>
</dbReference>
<evidence type="ECO:0000313" key="3">
    <source>
        <dbReference type="Proteomes" id="UP000824998"/>
    </source>
</evidence>
<feature type="repeat" description="TPR" evidence="1">
    <location>
        <begin position="799"/>
        <end position="832"/>
    </location>
</feature>
<organism evidence="2 3">
    <name type="scientific">Amylocarpus encephaloides</name>
    <dbReference type="NCBI Taxonomy" id="45428"/>
    <lineage>
        <taxon>Eukaryota</taxon>
        <taxon>Fungi</taxon>
        <taxon>Dikarya</taxon>
        <taxon>Ascomycota</taxon>
        <taxon>Pezizomycotina</taxon>
        <taxon>Leotiomycetes</taxon>
        <taxon>Helotiales</taxon>
        <taxon>Helotiales incertae sedis</taxon>
        <taxon>Amylocarpus</taxon>
    </lineage>
</organism>
<evidence type="ECO:0000313" key="2">
    <source>
        <dbReference type="EMBL" id="KAG9233416.1"/>
    </source>
</evidence>
<dbReference type="SMART" id="SM00028">
    <property type="entry name" value="TPR"/>
    <property type="match status" value="2"/>
</dbReference>
<proteinExistence type="predicted"/>
<sequence length="894" mass="101213">MGLRDIFRKKADRKKAGEAATTEEADIVADESPDDIPFGLDVWVEGVDPIVDIVAIHGLNGHRGKTWTAKNKVNWLQDTNMLSAIIPNARIMSWGYDANTHNTKELSAMYLYDHAQKLVSDLSLHRRGDQTDARPIIFVAHSLGGIVLKSALIHSDSTRSGHLYHHKSIKTSTYGIMFMGTPHQGGEGVAWGKRLVNVASIFVKTNDKLLNILERDSEILQQQLAQYNSISGDFETKFAYETKPMPLALGKAMIVVPKSSAVVPGQVDAEPIAIMDHHINMVKFATQNDEFKRVASHLKLMVDNAPKKAQKNWLAERGVEAARIGHLEVNFNVDFDLTGIPKTSAFIGRKSDLDSMEKQLMRREGLDRRKICIIHGLGGVGKTQSAVEYARLHKDLYTSFFWIDGRTEETVIQSLLDLASRLPNSQMPGIDTQKTKGLEESRVATQEVLKWFALKGNTQWLLVFDNIDRTSYEEESTQQNGISSYDITQYFPRSDTGSIIITTRLQRLVSLGHSVHLRKLSTLDSLLILENHARRSLKRSSRQVPSEDLSETEYWDPDAVTLVKRLGCLPLALVFAGSYISKTTIVKYLELYDMSWQELHGQMRKQPDYPGRGITTTWQISFDEVERRDIRAAKLLRLWGYLDHQELWYRLLRWPTSAQAAPNWPQQITSTEVSFLAIVDTLLDFSVIEKNDNSETYSMHVVVHEWIKASFDRRKDDGLLQMAITSIGLAVPESNAKDAPIIQRRLLPHLSQLLQYWSHVTDDQDCINETVKLAEAEQMYQRALQGKEKAWGPEHMSTLETVNNLGNLYLNQGKLVEAEQMYQRALQGKEKAWGPEHMSTLDTVHNLGLLYANQGKLVEAEQMYQRALQGQEKAWGPEHTSTLDLSMELKSKDS</sequence>
<dbReference type="Pfam" id="PF13424">
    <property type="entry name" value="TPR_12"/>
    <property type="match status" value="1"/>
</dbReference>
<dbReference type="Gene3D" id="1.25.40.10">
    <property type="entry name" value="Tetratricopeptide repeat domain"/>
    <property type="match status" value="1"/>
</dbReference>
<dbReference type="PROSITE" id="PS50005">
    <property type="entry name" value="TPR"/>
    <property type="match status" value="2"/>
</dbReference>
<dbReference type="Gene3D" id="3.40.50.1820">
    <property type="entry name" value="alpha/beta hydrolase"/>
    <property type="match status" value="1"/>
</dbReference>
<comment type="caution">
    <text evidence="2">The sequence shown here is derived from an EMBL/GenBank/DDBJ whole genome shotgun (WGS) entry which is preliminary data.</text>
</comment>
<keyword evidence="2" id="KW-0378">Hydrolase</keyword>
<evidence type="ECO:0000256" key="1">
    <source>
        <dbReference type="PROSITE-ProRule" id="PRU00339"/>
    </source>
</evidence>
<dbReference type="SUPFAM" id="SSF53474">
    <property type="entry name" value="alpha/beta-Hydrolases"/>
    <property type="match status" value="1"/>
</dbReference>
<keyword evidence="3" id="KW-1185">Reference proteome</keyword>
<dbReference type="GO" id="GO:0016787">
    <property type="term" value="F:hydrolase activity"/>
    <property type="evidence" value="ECO:0007669"/>
    <property type="project" value="UniProtKB-KW"/>
</dbReference>
<dbReference type="SUPFAM" id="SSF48452">
    <property type="entry name" value="TPR-like"/>
    <property type="match status" value="1"/>
</dbReference>
<gene>
    <name evidence="2" type="ORF">BJ875DRAFT_543769</name>
</gene>
<feature type="repeat" description="TPR" evidence="1">
    <location>
        <begin position="841"/>
        <end position="874"/>
    </location>
</feature>
<dbReference type="SUPFAM" id="SSF52540">
    <property type="entry name" value="P-loop containing nucleoside triphosphate hydrolases"/>
    <property type="match status" value="1"/>
</dbReference>
<dbReference type="InterPro" id="IPR019734">
    <property type="entry name" value="TPR_rpt"/>
</dbReference>
<reference evidence="2" key="1">
    <citation type="journal article" date="2021" name="IMA Fungus">
        <title>Genomic characterization of three marine fungi, including Emericellopsis atlantica sp. nov. with signatures of a generalist lifestyle and marine biomass degradation.</title>
        <authorList>
            <person name="Hagestad O.C."/>
            <person name="Hou L."/>
            <person name="Andersen J.H."/>
            <person name="Hansen E.H."/>
            <person name="Altermark B."/>
            <person name="Li C."/>
            <person name="Kuhnert E."/>
            <person name="Cox R.J."/>
            <person name="Crous P.W."/>
            <person name="Spatafora J.W."/>
            <person name="Lail K."/>
            <person name="Amirebrahimi M."/>
            <person name="Lipzen A."/>
            <person name="Pangilinan J."/>
            <person name="Andreopoulos W."/>
            <person name="Hayes R.D."/>
            <person name="Ng V."/>
            <person name="Grigoriev I.V."/>
            <person name="Jackson S.A."/>
            <person name="Sutton T.D.S."/>
            <person name="Dobson A.D.W."/>
            <person name="Rama T."/>
        </authorList>
    </citation>
    <scope>NUCLEOTIDE SEQUENCE</scope>
    <source>
        <strain evidence="2">TRa018bII</strain>
    </source>
</reference>
<protein>
    <submittedName>
        <fullName evidence="2">P-loop containing nucleoside triphosphate hydrolase protein</fullName>
    </submittedName>
</protein>
<dbReference type="Proteomes" id="UP000824998">
    <property type="component" value="Unassembled WGS sequence"/>
</dbReference>
<dbReference type="PANTHER" id="PTHR46082">
    <property type="entry name" value="ATP/GTP-BINDING PROTEIN-RELATED"/>
    <property type="match status" value="1"/>
</dbReference>
<dbReference type="Gene3D" id="3.40.50.300">
    <property type="entry name" value="P-loop containing nucleotide triphosphate hydrolases"/>
    <property type="match status" value="1"/>
</dbReference>
<keyword evidence="1" id="KW-0802">TPR repeat</keyword>
<dbReference type="InterPro" id="IPR027417">
    <property type="entry name" value="P-loop_NTPase"/>
</dbReference>
<accession>A0A9P8C5V5</accession>
<name>A0A9P8C5V5_9HELO</name>
<dbReference type="OrthoDB" id="674604at2759"/>
<dbReference type="InterPro" id="IPR053137">
    <property type="entry name" value="NLR-like"/>
</dbReference>
<dbReference type="InterPro" id="IPR029058">
    <property type="entry name" value="AB_hydrolase_fold"/>
</dbReference>